<dbReference type="Pfam" id="PF00076">
    <property type="entry name" value="RRM_1"/>
    <property type="match status" value="1"/>
</dbReference>
<proteinExistence type="predicted"/>
<dbReference type="InterPro" id="IPR035979">
    <property type="entry name" value="RBD_domain_sf"/>
</dbReference>
<protein>
    <submittedName>
        <fullName evidence="5">Uncharacterized protein LOC114498687</fullName>
    </submittedName>
</protein>
<dbReference type="AlphaFoldDB" id="A0A6J2LXN1"/>
<dbReference type="Gene3D" id="3.30.70.330">
    <property type="match status" value="1"/>
</dbReference>
<dbReference type="RefSeq" id="XP_028370598.1">
    <property type="nucleotide sequence ID" value="XM_028514797.2"/>
</dbReference>
<dbReference type="InterPro" id="IPR050441">
    <property type="entry name" value="RBM"/>
</dbReference>
<dbReference type="InterPro" id="IPR012677">
    <property type="entry name" value="Nucleotide-bd_a/b_plait_sf"/>
</dbReference>
<dbReference type="SMART" id="SM00360">
    <property type="entry name" value="RRM"/>
    <property type="match status" value="1"/>
</dbReference>
<organism evidence="4 5">
    <name type="scientific">Phyllostomus discolor</name>
    <name type="common">pale spear-nosed bat</name>
    <dbReference type="NCBI Taxonomy" id="89673"/>
    <lineage>
        <taxon>Eukaryota</taxon>
        <taxon>Metazoa</taxon>
        <taxon>Chordata</taxon>
        <taxon>Craniata</taxon>
        <taxon>Vertebrata</taxon>
        <taxon>Euteleostomi</taxon>
        <taxon>Mammalia</taxon>
        <taxon>Eutheria</taxon>
        <taxon>Laurasiatheria</taxon>
        <taxon>Chiroptera</taxon>
        <taxon>Yangochiroptera</taxon>
        <taxon>Phyllostomidae</taxon>
        <taxon>Phyllostominae</taxon>
        <taxon>Phyllostomus</taxon>
    </lineage>
</organism>
<evidence type="ECO:0000259" key="3">
    <source>
        <dbReference type="PROSITE" id="PS50102"/>
    </source>
</evidence>
<dbReference type="InParanoid" id="A0A6J2LXN1"/>
<evidence type="ECO:0000256" key="1">
    <source>
        <dbReference type="ARBA" id="ARBA00022884"/>
    </source>
</evidence>
<dbReference type="GeneID" id="114498687"/>
<evidence type="ECO:0000256" key="2">
    <source>
        <dbReference type="PROSITE-ProRule" id="PRU00176"/>
    </source>
</evidence>
<name>A0A6J2LXN1_9CHIR</name>
<dbReference type="OrthoDB" id="439808at2759"/>
<gene>
    <name evidence="5" type="primary">LOC114498687</name>
</gene>
<dbReference type="SUPFAM" id="SSF54928">
    <property type="entry name" value="RNA-binding domain, RBD"/>
    <property type="match status" value="1"/>
</dbReference>
<evidence type="ECO:0000313" key="5">
    <source>
        <dbReference type="RefSeq" id="XP_028370598.1"/>
    </source>
</evidence>
<keyword evidence="4" id="KW-1185">Reference proteome</keyword>
<keyword evidence="1 2" id="KW-0694">RNA-binding</keyword>
<feature type="domain" description="RRM" evidence="3">
    <location>
        <begin position="8"/>
        <end position="85"/>
    </location>
</feature>
<sequence>MVEADLPGNLFIAGVNIETNEKALEVVFGKYARIVEVLLMKDRETSKSRFAFVTFKGLADTKNAARDMNGESLDGKAVETCLEGNPCLLAEMFICPQEMTGVLQKIAVQIEITQTLVIQKIMRHHQEIILNVITVFPIHMMTIHQEAVVVEMAVVMAMAIQIIHVAGPTGIHMTVTTSHAVLLLHEGPSLYGGNSRSDDYSSSPVLGGPGDIFKQPKWSLVKWS</sequence>
<reference evidence="5" key="1">
    <citation type="submission" date="2025-08" db="UniProtKB">
        <authorList>
            <consortium name="RefSeq"/>
        </authorList>
    </citation>
    <scope>IDENTIFICATION</scope>
    <source>
        <tissue evidence="5">Muscle</tissue>
    </source>
</reference>
<dbReference type="KEGG" id="pdic:114498687"/>
<dbReference type="Proteomes" id="UP000504628">
    <property type="component" value="Chromosome 6"/>
</dbReference>
<dbReference type="PANTHER" id="PTHR48034">
    <property type="entry name" value="TRANSFORMER-2 SEX-DETERMINING PROTEIN-RELATED"/>
    <property type="match status" value="1"/>
</dbReference>
<accession>A0A6J2LXN1</accession>
<dbReference type="InterPro" id="IPR000504">
    <property type="entry name" value="RRM_dom"/>
</dbReference>
<evidence type="ECO:0000313" key="4">
    <source>
        <dbReference type="Proteomes" id="UP000504628"/>
    </source>
</evidence>
<dbReference type="GO" id="GO:0003723">
    <property type="term" value="F:RNA binding"/>
    <property type="evidence" value="ECO:0007669"/>
    <property type="project" value="UniProtKB-UniRule"/>
</dbReference>
<dbReference type="PROSITE" id="PS50102">
    <property type="entry name" value="RRM"/>
    <property type="match status" value="1"/>
</dbReference>